<dbReference type="GO" id="GO:0000932">
    <property type="term" value="C:P-body"/>
    <property type="evidence" value="ECO:0007669"/>
    <property type="project" value="EnsemblFungi"/>
</dbReference>
<dbReference type="PANTHER" id="PTHR11081:SF32">
    <property type="entry name" value="POST-TRANSCRIPTIONAL REGULATOR MKT1"/>
    <property type="match status" value="1"/>
</dbReference>
<dbReference type="CDD" id="cd09858">
    <property type="entry name" value="PIN_MKT1"/>
    <property type="match status" value="1"/>
</dbReference>
<feature type="domain" description="XPG N-terminal" evidence="5">
    <location>
        <begin position="1"/>
        <end position="103"/>
    </location>
</feature>
<dbReference type="OMA" id="RFYQTKV"/>
<evidence type="ECO:0000259" key="4">
    <source>
        <dbReference type="SMART" id="SM00484"/>
    </source>
</evidence>
<comment type="similarity">
    <text evidence="2">Belongs to the XPG/RAD2 endonuclease family.</text>
</comment>
<dbReference type="InterPro" id="IPR006085">
    <property type="entry name" value="XPG_DNA_repair_N"/>
</dbReference>
<dbReference type="SMART" id="SM00485">
    <property type="entry name" value="XPGN"/>
    <property type="match status" value="1"/>
</dbReference>
<dbReference type="VEuPathDB" id="FungiDB:CAGL0J05566g"/>
<dbReference type="PANTHER" id="PTHR11081">
    <property type="entry name" value="FLAP ENDONUCLEASE FAMILY MEMBER"/>
    <property type="match status" value="1"/>
</dbReference>
<reference evidence="6 7" key="1">
    <citation type="submission" date="2015-10" db="EMBL/GenBank/DDBJ databases">
        <title>Draft genomes sequences of Candida glabrata isolates 1A, 1B, 2A, 2B, 3A and 3B.</title>
        <authorList>
            <person name="Haavelsrud O.E."/>
            <person name="Gaustad P."/>
        </authorList>
    </citation>
    <scope>NUCLEOTIDE SEQUENCE [LARGE SCALE GENOMIC DNA]</scope>
    <source>
        <strain evidence="6">910700640</strain>
    </source>
</reference>
<feature type="domain" description="XPG-I" evidence="4">
    <location>
        <begin position="184"/>
        <end position="253"/>
    </location>
</feature>
<dbReference type="CDD" id="cd09902">
    <property type="entry name" value="H3TH_MKT1"/>
    <property type="match status" value="1"/>
</dbReference>
<feature type="region of interest" description="Disordered" evidence="3">
    <location>
        <begin position="344"/>
        <end position="381"/>
    </location>
</feature>
<evidence type="ECO:0000256" key="1">
    <source>
        <dbReference type="ARBA" id="ARBA00022845"/>
    </source>
</evidence>
<dbReference type="AlphaFoldDB" id="A0A0W0DB49"/>
<evidence type="ECO:0000313" key="6">
    <source>
        <dbReference type="EMBL" id="KTB11067.1"/>
    </source>
</evidence>
<dbReference type="SMART" id="SM00484">
    <property type="entry name" value="XPGI"/>
    <property type="match status" value="1"/>
</dbReference>
<dbReference type="EMBL" id="LLZZ01000043">
    <property type="protein sequence ID" value="KTB11067.1"/>
    <property type="molecule type" value="Genomic_DNA"/>
</dbReference>
<organism evidence="6 7">
    <name type="scientific">Candida glabrata</name>
    <name type="common">Yeast</name>
    <name type="synonym">Torulopsis glabrata</name>
    <dbReference type="NCBI Taxonomy" id="5478"/>
    <lineage>
        <taxon>Eukaryota</taxon>
        <taxon>Fungi</taxon>
        <taxon>Dikarya</taxon>
        <taxon>Ascomycota</taxon>
        <taxon>Saccharomycotina</taxon>
        <taxon>Saccharomycetes</taxon>
        <taxon>Saccharomycetales</taxon>
        <taxon>Saccharomycetaceae</taxon>
        <taxon>Nakaseomyces</taxon>
    </lineage>
</organism>
<keyword evidence="1" id="KW-0810">Translation regulation</keyword>
<dbReference type="GO" id="GO:0034399">
    <property type="term" value="C:nuclear periphery"/>
    <property type="evidence" value="ECO:0007669"/>
    <property type="project" value="EnsemblFungi"/>
</dbReference>
<dbReference type="GO" id="GO:0005840">
    <property type="term" value="C:ribosome"/>
    <property type="evidence" value="ECO:0007669"/>
    <property type="project" value="EnsemblFungi"/>
</dbReference>
<dbReference type="VEuPathDB" id="FungiDB:B1J91_J05566g"/>
<dbReference type="Pfam" id="PF12247">
    <property type="entry name" value="MKT1_N"/>
    <property type="match status" value="1"/>
</dbReference>
<evidence type="ECO:0000313" key="7">
    <source>
        <dbReference type="Proteomes" id="UP000054886"/>
    </source>
</evidence>
<dbReference type="GO" id="GO:0003730">
    <property type="term" value="F:mRNA 3'-UTR binding"/>
    <property type="evidence" value="ECO:0007669"/>
    <property type="project" value="TreeGrafter"/>
</dbReference>
<dbReference type="InterPro" id="IPR037314">
    <property type="entry name" value="MKT1_H3TH"/>
</dbReference>
<dbReference type="VEuPathDB" id="FungiDB:GVI51_J05379"/>
<sequence length="813" mass="92086">MPIKSLESYLFERSLVGSYSIESLANCTLGIDVNHYVSRLLTSKREQYLDAIGGFPTSLKLYLESDLKVYNEYNITPIFIFNGSLTHDQLENEGYFSAASKESAKAASNGATTSGPNAATNPTMRSNKETVLAQRHRAWTQWNNLVTSNQESYIDQPIQPQEPFRYTTTIDPKAYQADLISYFIEHDIMYQVAPYTSWIQLAYLFENEFIDAIYGPTDCLMLPKVDKFILGMEFPNKEFRFIEKSRVLKEFGITHEELVDISMAVGNDLQPVTLPPLQIYPVPQLFDIALEMVLNAGTNFYTYELTNPIKSEKDQYLIKYQKGYAALKFMPVLKANGRVELLSENENSDEAQKENSATHTSPGESDNEKKKSIPSASFDDPDAIPADVHDFIAQRLPHEYYFYRSIGLVTGKLFDAITTGVYPEEPPLDGGSSNSYRKLVEKSVDAFKNQEVNLLTQPINRYYQIKQIKHVKWFAPEESVQLTNRMTPSAFEKINRIIVKTDSEAPFSLLSFLQLLSTSDNLGDKFISNEVIFPASVNHEKKLHSAFDLLATCFLRTLVVLGFFDCNISKKELTPTKWGEVLMKLPELQVSKDYIEPIFILMVFLKLDVLELGKDTVPSTTSALSEATLRSYPDASQHILIIARILTLFQIKQKPSNYHGPIDKKTLVFRDHLAFVKENLNELFEAITVSSLTSGEFDRLNLDNFNWKKSVVRSMPFKLDTPNTIMAMMWEFFLQKYLHNGNAKADALSLVATDFSTYKSTPDLDEKFQESLEFLQQVKAVAKELANNNLIKASDASLLSAATDFAISAYSSS</sequence>
<evidence type="ECO:0000256" key="3">
    <source>
        <dbReference type="SAM" id="MobiDB-lite"/>
    </source>
</evidence>
<evidence type="ECO:0000256" key="2">
    <source>
        <dbReference type="ARBA" id="ARBA00024023"/>
    </source>
</evidence>
<dbReference type="SUPFAM" id="SSF88723">
    <property type="entry name" value="PIN domain-like"/>
    <property type="match status" value="1"/>
</dbReference>
<dbReference type="Proteomes" id="UP000054886">
    <property type="component" value="Unassembled WGS sequence"/>
</dbReference>
<dbReference type="InterPro" id="IPR022039">
    <property type="entry name" value="MKT1_C"/>
</dbReference>
<feature type="compositionally biased region" description="Polar residues" evidence="3">
    <location>
        <begin position="354"/>
        <end position="364"/>
    </location>
</feature>
<protein>
    <submittedName>
        <fullName evidence="6">Protein MKT1</fullName>
    </submittedName>
</protein>
<dbReference type="GO" id="GO:0045727">
    <property type="term" value="P:positive regulation of translation"/>
    <property type="evidence" value="ECO:0007669"/>
    <property type="project" value="EnsemblFungi"/>
</dbReference>
<gene>
    <name evidence="6" type="ORF">AO440_003001</name>
</gene>
<proteinExistence type="inferred from homology"/>
<dbReference type="InterPro" id="IPR029060">
    <property type="entry name" value="PIN-like_dom_sf"/>
</dbReference>
<comment type="caution">
    <text evidence="6">The sequence shown here is derived from an EMBL/GenBank/DDBJ whole genome shotgun (WGS) entry which is preliminary data.</text>
</comment>
<dbReference type="GO" id="GO:0005829">
    <property type="term" value="C:cytosol"/>
    <property type="evidence" value="ECO:0007669"/>
    <property type="project" value="EnsemblFungi"/>
</dbReference>
<dbReference type="GO" id="GO:0004518">
    <property type="term" value="F:nuclease activity"/>
    <property type="evidence" value="ECO:0007669"/>
    <property type="project" value="InterPro"/>
</dbReference>
<accession>A0A0W0DB49</accession>
<dbReference type="Pfam" id="PF12246">
    <property type="entry name" value="MKT1_C"/>
    <property type="match status" value="1"/>
</dbReference>
<name>A0A0W0DB49_CANGB</name>
<evidence type="ECO:0000259" key="5">
    <source>
        <dbReference type="SMART" id="SM00485"/>
    </source>
</evidence>
<dbReference type="VEuPathDB" id="FungiDB:GWK60_J05357"/>
<dbReference type="Gene3D" id="3.40.50.1010">
    <property type="entry name" value="5'-nuclease"/>
    <property type="match status" value="1"/>
</dbReference>
<dbReference type="PhylomeDB" id="A0A0W0DB49"/>
<dbReference type="InterPro" id="IPR022040">
    <property type="entry name" value="MKT1_N"/>
</dbReference>
<dbReference type="GO" id="GO:0006974">
    <property type="term" value="P:DNA damage response"/>
    <property type="evidence" value="ECO:0007669"/>
    <property type="project" value="EnsemblFungi"/>
</dbReference>
<dbReference type="InterPro" id="IPR006084">
    <property type="entry name" value="XPG/Rad2"/>
</dbReference>
<dbReference type="Pfam" id="PF00752">
    <property type="entry name" value="XPG_N"/>
    <property type="match status" value="1"/>
</dbReference>
<dbReference type="InterPro" id="IPR006086">
    <property type="entry name" value="XPG-I_dom"/>
</dbReference>